<dbReference type="InterPro" id="IPR023214">
    <property type="entry name" value="HAD_sf"/>
</dbReference>
<dbReference type="OrthoDB" id="5273847at2759"/>
<evidence type="ECO:0000313" key="3">
    <source>
        <dbReference type="Proteomes" id="UP000266234"/>
    </source>
</evidence>
<gene>
    <name evidence="2" type="ORF">FLONG3_4283</name>
</gene>
<dbReference type="Proteomes" id="UP000266234">
    <property type="component" value="Unassembled WGS sequence"/>
</dbReference>
<accession>A0A395SZU8</accession>
<proteinExistence type="predicted"/>
<dbReference type="InterPro" id="IPR056021">
    <property type="entry name" value="DUF7600"/>
</dbReference>
<dbReference type="SUPFAM" id="SSF81383">
    <property type="entry name" value="F-box domain"/>
    <property type="match status" value="1"/>
</dbReference>
<organism evidence="2 3">
    <name type="scientific">Fusarium longipes</name>
    <dbReference type="NCBI Taxonomy" id="694270"/>
    <lineage>
        <taxon>Eukaryota</taxon>
        <taxon>Fungi</taxon>
        <taxon>Dikarya</taxon>
        <taxon>Ascomycota</taxon>
        <taxon>Pezizomycotina</taxon>
        <taxon>Sordariomycetes</taxon>
        <taxon>Hypocreomycetidae</taxon>
        <taxon>Hypocreales</taxon>
        <taxon>Nectriaceae</taxon>
        <taxon>Fusarium</taxon>
    </lineage>
</organism>
<dbReference type="AlphaFoldDB" id="A0A395SZU8"/>
<dbReference type="GO" id="GO:0009166">
    <property type="term" value="P:nucleotide catabolic process"/>
    <property type="evidence" value="ECO:0007669"/>
    <property type="project" value="TreeGrafter"/>
</dbReference>
<dbReference type="Pfam" id="PF00646">
    <property type="entry name" value="F-box"/>
    <property type="match status" value="1"/>
</dbReference>
<dbReference type="Pfam" id="PF24539">
    <property type="entry name" value="DUF7600"/>
    <property type="match status" value="1"/>
</dbReference>
<sequence>MDGNSQKPVLFFDIDNCLYSRNYKVLELMSANIDSYFKTHLGISPEEAESLHKSYYKQYGQAIEGLVHDYQIDALDYNAKVDDALPLDDLIKPNPQLRQFLEEIDTSKVRLWLLTNAYVNHGKRVIKLLGVDDLFEGLTYCDYSQVPFICKPQKEMYFKAMKEAGISEVSNCYFIDDSYKNCVGAQKAGWMAVHYVEEGFPLPETPASQHQIRNFEELLYTTASDFGNVKITGVGCHTPYELNEVVSFPRDPSKRYDDDNFDDDNLSLDSEVESSYIDVLGPMDFFDLSQHGRDEFAWGFHFHDACWGVFSLNFDVKLDLLFHLLLSTPQRDNGLLCWGHSYGGAASRELVGDIWTWRSAVARRRNPNLPHLFSANPFHIPALEKAIKFSVPLQQDVFQSELDPRKLSLSKDLFCSFPPEILQNILTLLPSSNVLSLRLVSPVFATLGLSERFWASRFEPGKEYEYLPDVFVRPPISWRAFCLSLHIWAPDCIAMHNRKRVWKLTQPIRSLLRQMQETECHGIPSHSWFETGAPDDLSQVKGNMCWYSAQRYVESEDADRLQFVSGCRPMRYRSVRAADRMRMTQVAVHLVNTPTGTFVSGMSFINRDGAFTNIGYLHPGKMVCIALSSEQYIQGWELALDTSGVRAIAVVAQDGAVSSFAGNPDGIPRKRLAVSEGISSIIAAFDAVKLVSLSCRGTGSVQEWRTKFLWLPEVPSRNLLFDGARTDLQPENPNIPVQTVMFGTHEVNGRTLTGLNDILCSNYDICHVVTMDFIFTGERRVSLGHMDIYGYGQPPPRYHATGGQPGVRGFSMEIDGGDGEEISGLEVQIDGECVVGLKIQTNRIINGNQRSELLTSPNSPVFNNPWIQVRPKGSRVVGLYAVCGGYGSFFFRDIGLISQN</sequence>
<dbReference type="STRING" id="694270.A0A395SZU8"/>
<name>A0A395SZU8_9HYPO</name>
<evidence type="ECO:0000259" key="1">
    <source>
        <dbReference type="PROSITE" id="PS50181"/>
    </source>
</evidence>
<dbReference type="SFLD" id="SFLDG01129">
    <property type="entry name" value="C1.5:_HAD__Beta-PGM__Phosphata"/>
    <property type="match status" value="1"/>
</dbReference>
<dbReference type="NCBIfam" id="TIGR01993">
    <property type="entry name" value="Pyr-5-nucltdase"/>
    <property type="match status" value="1"/>
</dbReference>
<dbReference type="PANTHER" id="PTHR47438">
    <property type="entry name" value="PHOSPHATE METABOLISM PROTEIN 8-RELATED"/>
    <property type="match status" value="1"/>
</dbReference>
<dbReference type="SUPFAM" id="SSF56784">
    <property type="entry name" value="HAD-like"/>
    <property type="match status" value="1"/>
</dbReference>
<dbReference type="SFLD" id="SFLDS00003">
    <property type="entry name" value="Haloacid_Dehalogenase"/>
    <property type="match status" value="1"/>
</dbReference>
<dbReference type="EMBL" id="PXOG01000090">
    <property type="protein sequence ID" value="RGP77592.1"/>
    <property type="molecule type" value="Genomic_DNA"/>
</dbReference>
<dbReference type="GO" id="GO:0008252">
    <property type="term" value="F:nucleotidase activity"/>
    <property type="evidence" value="ECO:0007669"/>
    <property type="project" value="TreeGrafter"/>
</dbReference>
<dbReference type="InterPro" id="IPR006439">
    <property type="entry name" value="HAD-SF_hydro_IA"/>
</dbReference>
<dbReference type="SMART" id="SM00256">
    <property type="entry name" value="FBOX"/>
    <property type="match status" value="1"/>
</dbReference>
<dbReference type="Gene3D" id="3.40.50.1000">
    <property type="entry name" value="HAD superfamily/HAD-like"/>
    <property type="match status" value="1"/>
</dbReference>
<dbReference type="GO" id="GO:0006206">
    <property type="term" value="P:pyrimidine nucleobase metabolic process"/>
    <property type="evidence" value="ECO:0007669"/>
    <property type="project" value="TreeGrafter"/>
</dbReference>
<dbReference type="PROSITE" id="PS50181">
    <property type="entry name" value="FBOX"/>
    <property type="match status" value="1"/>
</dbReference>
<dbReference type="Gene3D" id="1.10.150.450">
    <property type="match status" value="1"/>
</dbReference>
<dbReference type="PANTHER" id="PTHR47438:SF1">
    <property type="entry name" value="PHOSPHATE METABOLISM PROTEIN 8-RELATED"/>
    <property type="match status" value="1"/>
</dbReference>
<dbReference type="InterPro" id="IPR036412">
    <property type="entry name" value="HAD-like_sf"/>
</dbReference>
<comment type="caution">
    <text evidence="2">The sequence shown here is derived from an EMBL/GenBank/DDBJ whole genome shotgun (WGS) entry which is preliminary data.</text>
</comment>
<dbReference type="InterPro" id="IPR001810">
    <property type="entry name" value="F-box_dom"/>
</dbReference>
<keyword evidence="3" id="KW-1185">Reference proteome</keyword>
<reference evidence="2 3" key="1">
    <citation type="journal article" date="2018" name="PLoS Pathog.">
        <title>Evolution of structural diversity of trichothecenes, a family of toxins produced by plant pathogenic and entomopathogenic fungi.</title>
        <authorList>
            <person name="Proctor R.H."/>
            <person name="McCormick S.P."/>
            <person name="Kim H.S."/>
            <person name="Cardoza R.E."/>
            <person name="Stanley A.M."/>
            <person name="Lindo L."/>
            <person name="Kelly A."/>
            <person name="Brown D.W."/>
            <person name="Lee T."/>
            <person name="Vaughan M.M."/>
            <person name="Alexander N.J."/>
            <person name="Busman M."/>
            <person name="Gutierrez S."/>
        </authorList>
    </citation>
    <scope>NUCLEOTIDE SEQUENCE [LARGE SCALE GENOMIC DNA]</scope>
    <source>
        <strain evidence="2 3">NRRL 20695</strain>
    </source>
</reference>
<dbReference type="InterPro" id="IPR036047">
    <property type="entry name" value="F-box-like_dom_sf"/>
</dbReference>
<dbReference type="Pfam" id="PF00702">
    <property type="entry name" value="Hydrolase"/>
    <property type="match status" value="1"/>
</dbReference>
<dbReference type="InterPro" id="IPR052791">
    <property type="entry name" value="SSM1_domain"/>
</dbReference>
<dbReference type="SFLD" id="SFLDG01132">
    <property type="entry name" value="C1.5.3:_5'-Nucleotidase_Like"/>
    <property type="match status" value="1"/>
</dbReference>
<dbReference type="NCBIfam" id="TIGR01509">
    <property type="entry name" value="HAD-SF-IA-v3"/>
    <property type="match status" value="1"/>
</dbReference>
<protein>
    <submittedName>
        <fullName evidence="2">Pyrimidine 5-nucleotidase</fullName>
    </submittedName>
</protein>
<evidence type="ECO:0000313" key="2">
    <source>
        <dbReference type="EMBL" id="RGP77592.1"/>
    </source>
</evidence>
<dbReference type="InterPro" id="IPR010237">
    <property type="entry name" value="Pyr-5-nucltdase"/>
</dbReference>
<feature type="domain" description="F-box" evidence="1">
    <location>
        <begin position="411"/>
        <end position="457"/>
    </location>
</feature>